<gene>
    <name evidence="3" type="ORF">U2F25_17410</name>
</gene>
<keyword evidence="3" id="KW-0489">Methyltransferase</keyword>
<sequence>MSSRSVAAGDPTGWFERLYAEAERGEAVVPWDRDTPHSLLAEWTGRTGMDGAGRSAVVVGCGFGRGAEHLAGLGFRTVAFEISPTAVRAARARHPDSPVRYQTADLLDPPTGWQPGFDLVLESMTVQALPVELRERAGRGGRQGGTYVQRCQESRRPRRPWRRGCGAARAGWPVRPPWYAPGTRR</sequence>
<feature type="region of interest" description="Disordered" evidence="1">
    <location>
        <begin position="136"/>
        <end position="165"/>
    </location>
</feature>
<dbReference type="Gene3D" id="3.40.50.150">
    <property type="entry name" value="Vaccinia Virus protein VP39"/>
    <property type="match status" value="1"/>
</dbReference>
<comment type="caution">
    <text evidence="3">The sequence shown here is derived from an EMBL/GenBank/DDBJ whole genome shotgun (WGS) entry which is preliminary data.</text>
</comment>
<accession>A0ABU5JFJ9</accession>
<feature type="domain" description="Methyltransferase" evidence="2">
    <location>
        <begin position="59"/>
        <end position="136"/>
    </location>
</feature>
<protein>
    <submittedName>
        <fullName evidence="3">Methyltransferase domain-containing protein</fullName>
    </submittedName>
</protein>
<dbReference type="GO" id="GO:0008168">
    <property type="term" value="F:methyltransferase activity"/>
    <property type="evidence" value="ECO:0007669"/>
    <property type="project" value="UniProtKB-KW"/>
</dbReference>
<organism evidence="3 4">
    <name type="scientific">Micromonospora sicca</name>
    <dbReference type="NCBI Taxonomy" id="2202420"/>
    <lineage>
        <taxon>Bacteria</taxon>
        <taxon>Bacillati</taxon>
        <taxon>Actinomycetota</taxon>
        <taxon>Actinomycetes</taxon>
        <taxon>Micromonosporales</taxon>
        <taxon>Micromonosporaceae</taxon>
        <taxon>Micromonospora</taxon>
    </lineage>
</organism>
<dbReference type="CDD" id="cd02440">
    <property type="entry name" value="AdoMet_MTases"/>
    <property type="match status" value="1"/>
</dbReference>
<dbReference type="RefSeq" id="WP_322441235.1">
    <property type="nucleotide sequence ID" value="NZ_JAXOTQ010000020.1"/>
</dbReference>
<evidence type="ECO:0000259" key="2">
    <source>
        <dbReference type="Pfam" id="PF13649"/>
    </source>
</evidence>
<evidence type="ECO:0000256" key="1">
    <source>
        <dbReference type="SAM" id="MobiDB-lite"/>
    </source>
</evidence>
<reference evidence="3 4" key="1">
    <citation type="submission" date="2023-12" db="EMBL/GenBank/DDBJ databases">
        <title>Micromonospora sp. nov., isolated from Atacama Desert.</title>
        <authorList>
            <person name="Carro L."/>
            <person name="Golinska P."/>
            <person name="Klenk H.-P."/>
            <person name="Goodfellow M."/>
        </authorList>
    </citation>
    <scope>NUCLEOTIDE SEQUENCE [LARGE SCALE GENOMIC DNA]</scope>
    <source>
        <strain evidence="3 4">4G53</strain>
    </source>
</reference>
<dbReference type="InterPro" id="IPR029063">
    <property type="entry name" value="SAM-dependent_MTases_sf"/>
</dbReference>
<keyword evidence="3" id="KW-0808">Transferase</keyword>
<dbReference type="SUPFAM" id="SSF53335">
    <property type="entry name" value="S-adenosyl-L-methionine-dependent methyltransferases"/>
    <property type="match status" value="1"/>
</dbReference>
<dbReference type="InterPro" id="IPR041698">
    <property type="entry name" value="Methyltransf_25"/>
</dbReference>
<dbReference type="EMBL" id="JAXOTQ010000020">
    <property type="protein sequence ID" value="MDZ5491219.1"/>
    <property type="molecule type" value="Genomic_DNA"/>
</dbReference>
<proteinExistence type="predicted"/>
<dbReference type="GO" id="GO:0032259">
    <property type="term" value="P:methylation"/>
    <property type="evidence" value="ECO:0007669"/>
    <property type="project" value="UniProtKB-KW"/>
</dbReference>
<dbReference type="Pfam" id="PF13649">
    <property type="entry name" value="Methyltransf_25"/>
    <property type="match status" value="1"/>
</dbReference>
<name>A0ABU5JFJ9_9ACTN</name>
<keyword evidence="4" id="KW-1185">Reference proteome</keyword>
<evidence type="ECO:0000313" key="4">
    <source>
        <dbReference type="Proteomes" id="UP001290101"/>
    </source>
</evidence>
<evidence type="ECO:0000313" key="3">
    <source>
        <dbReference type="EMBL" id="MDZ5491219.1"/>
    </source>
</evidence>
<dbReference type="Proteomes" id="UP001290101">
    <property type="component" value="Unassembled WGS sequence"/>
</dbReference>